<reference evidence="1 2" key="1">
    <citation type="journal article" date="2018" name="Sci. Rep.">
        <title>Comparative analysis of the Pocillopora damicornis genome highlights role of immune system in coral evolution.</title>
        <authorList>
            <person name="Cunning R."/>
            <person name="Bay R.A."/>
            <person name="Gillette P."/>
            <person name="Baker A.C."/>
            <person name="Traylor-Knowles N."/>
        </authorList>
    </citation>
    <scope>NUCLEOTIDE SEQUENCE [LARGE SCALE GENOMIC DNA]</scope>
    <source>
        <strain evidence="1">RSMAS</strain>
        <tissue evidence="1">Whole animal</tissue>
    </source>
</reference>
<name>A0A3M6UM74_POCDA</name>
<proteinExistence type="predicted"/>
<feature type="non-terminal residue" evidence="1">
    <location>
        <position position="66"/>
    </location>
</feature>
<evidence type="ECO:0000313" key="2">
    <source>
        <dbReference type="Proteomes" id="UP000275408"/>
    </source>
</evidence>
<gene>
    <name evidence="1" type="ORF">pdam_00025050</name>
</gene>
<dbReference type="AlphaFoldDB" id="A0A3M6UM74"/>
<sequence length="66" mass="7430">MVNIIANNGIEYQNESSKYQYLKDHNNNSPTGMITVMNQEILHNKYQSHGKLSSVNNESTLKGAAF</sequence>
<protein>
    <submittedName>
        <fullName evidence="1">Uncharacterized protein</fullName>
    </submittedName>
</protein>
<accession>A0A3M6UM74</accession>
<comment type="caution">
    <text evidence="1">The sequence shown here is derived from an EMBL/GenBank/DDBJ whole genome shotgun (WGS) entry which is preliminary data.</text>
</comment>
<evidence type="ECO:0000313" key="1">
    <source>
        <dbReference type="EMBL" id="RMX54742.1"/>
    </source>
</evidence>
<dbReference type="Proteomes" id="UP000275408">
    <property type="component" value="Unassembled WGS sequence"/>
</dbReference>
<keyword evidence="2" id="KW-1185">Reference proteome</keyword>
<dbReference type="EMBL" id="RCHS01001210">
    <property type="protein sequence ID" value="RMX54742.1"/>
    <property type="molecule type" value="Genomic_DNA"/>
</dbReference>
<organism evidence="1 2">
    <name type="scientific">Pocillopora damicornis</name>
    <name type="common">Cauliflower coral</name>
    <name type="synonym">Millepora damicornis</name>
    <dbReference type="NCBI Taxonomy" id="46731"/>
    <lineage>
        <taxon>Eukaryota</taxon>
        <taxon>Metazoa</taxon>
        <taxon>Cnidaria</taxon>
        <taxon>Anthozoa</taxon>
        <taxon>Hexacorallia</taxon>
        <taxon>Scleractinia</taxon>
        <taxon>Astrocoeniina</taxon>
        <taxon>Pocilloporidae</taxon>
        <taxon>Pocillopora</taxon>
    </lineage>
</organism>